<accession>A0AAY4BTZ3</accession>
<organism evidence="3 4">
    <name type="scientific">Denticeps clupeoides</name>
    <name type="common">denticle herring</name>
    <dbReference type="NCBI Taxonomy" id="299321"/>
    <lineage>
        <taxon>Eukaryota</taxon>
        <taxon>Metazoa</taxon>
        <taxon>Chordata</taxon>
        <taxon>Craniata</taxon>
        <taxon>Vertebrata</taxon>
        <taxon>Euteleostomi</taxon>
        <taxon>Actinopterygii</taxon>
        <taxon>Neopterygii</taxon>
        <taxon>Teleostei</taxon>
        <taxon>Clupei</taxon>
        <taxon>Clupeiformes</taxon>
        <taxon>Denticipitoidei</taxon>
        <taxon>Denticipitidae</taxon>
        <taxon>Denticeps</taxon>
    </lineage>
</organism>
<dbReference type="Pfam" id="PF00059">
    <property type="entry name" value="Lectin_C"/>
    <property type="match status" value="1"/>
</dbReference>
<evidence type="ECO:0000259" key="2">
    <source>
        <dbReference type="PROSITE" id="PS50041"/>
    </source>
</evidence>
<dbReference type="PANTHER" id="PTHR45784">
    <property type="entry name" value="C-TYPE LECTIN DOMAIN FAMILY 20 MEMBER A-RELATED"/>
    <property type="match status" value="1"/>
</dbReference>
<dbReference type="AlphaFoldDB" id="A0AAY4BTZ3"/>
<protein>
    <recommendedName>
        <fullName evidence="2">C-type lectin domain-containing protein</fullName>
    </recommendedName>
</protein>
<name>A0AAY4BTZ3_9TELE</name>
<feature type="domain" description="C-type lectin" evidence="2">
    <location>
        <begin position="99"/>
        <end position="211"/>
    </location>
</feature>
<evidence type="ECO:0000313" key="4">
    <source>
        <dbReference type="Proteomes" id="UP000694580"/>
    </source>
</evidence>
<sequence length="223" mass="24949">MNQVTKSGTFQNPCFHTGLWTLSASDPSVAGHRYHYVGEAKTWTDAQAFSSTASRSIPVDGGSIWTAVSLNRLSALMVNISYGFPLLMNMLKYSYEFKVGSVRFVLVPDPKSWSEARSYCRAHHTDLATVRNQPENQQVQALLPAPGGAWIGLSRDAWRWSDQDESSFANWIPGEPNNFLGRAESCVEMWTWTSGQWNDEVCSALRPFLCHDGERETGLSYIS</sequence>
<reference evidence="3 4" key="1">
    <citation type="submission" date="2020-06" db="EMBL/GenBank/DDBJ databases">
        <authorList>
            <consortium name="Wellcome Sanger Institute Data Sharing"/>
        </authorList>
    </citation>
    <scope>NUCLEOTIDE SEQUENCE [LARGE SCALE GENOMIC DNA]</scope>
</reference>
<dbReference type="PANTHER" id="PTHR45784:SF5">
    <property type="entry name" value="C-TYPE LECTIN DOMAIN FAMILY 20 MEMBER A-RELATED"/>
    <property type="match status" value="1"/>
</dbReference>
<dbReference type="Proteomes" id="UP000694580">
    <property type="component" value="Chromosome 1"/>
</dbReference>
<reference evidence="3" key="2">
    <citation type="submission" date="2025-08" db="UniProtKB">
        <authorList>
            <consortium name="Ensembl"/>
        </authorList>
    </citation>
    <scope>IDENTIFICATION</scope>
</reference>
<dbReference type="PROSITE" id="PS50041">
    <property type="entry name" value="C_TYPE_LECTIN_2"/>
    <property type="match status" value="1"/>
</dbReference>
<reference evidence="3" key="3">
    <citation type="submission" date="2025-09" db="UniProtKB">
        <authorList>
            <consortium name="Ensembl"/>
        </authorList>
    </citation>
    <scope>IDENTIFICATION</scope>
</reference>
<dbReference type="SUPFAM" id="SSF56436">
    <property type="entry name" value="C-type lectin-like"/>
    <property type="match status" value="1"/>
</dbReference>
<evidence type="ECO:0000256" key="1">
    <source>
        <dbReference type="ARBA" id="ARBA00023157"/>
    </source>
</evidence>
<dbReference type="Ensembl" id="ENSDCDT00010029001.1">
    <property type="protein sequence ID" value="ENSDCDP00010023656.1"/>
    <property type="gene ID" value="ENSDCDG00010014739.1"/>
</dbReference>
<dbReference type="InterPro" id="IPR016187">
    <property type="entry name" value="CTDL_fold"/>
</dbReference>
<dbReference type="InterPro" id="IPR018378">
    <property type="entry name" value="C-type_lectin_CS"/>
</dbReference>
<dbReference type="PROSITE" id="PS00615">
    <property type="entry name" value="C_TYPE_LECTIN_1"/>
    <property type="match status" value="1"/>
</dbReference>
<keyword evidence="1" id="KW-1015">Disulfide bond</keyword>
<keyword evidence="4" id="KW-1185">Reference proteome</keyword>
<dbReference type="Gene3D" id="3.10.100.10">
    <property type="entry name" value="Mannose-Binding Protein A, subunit A"/>
    <property type="match status" value="1"/>
</dbReference>
<dbReference type="GeneTree" id="ENSGT01100000263473"/>
<dbReference type="InterPro" id="IPR001304">
    <property type="entry name" value="C-type_lectin-like"/>
</dbReference>
<proteinExistence type="predicted"/>
<dbReference type="CDD" id="cd03602">
    <property type="entry name" value="CLECT_1"/>
    <property type="match status" value="1"/>
</dbReference>
<dbReference type="SMART" id="SM00034">
    <property type="entry name" value="CLECT"/>
    <property type="match status" value="1"/>
</dbReference>
<evidence type="ECO:0000313" key="3">
    <source>
        <dbReference type="Ensembl" id="ENSDCDP00010023656.1"/>
    </source>
</evidence>
<dbReference type="InterPro" id="IPR016186">
    <property type="entry name" value="C-type_lectin-like/link_sf"/>
</dbReference>